<reference evidence="4" key="2">
    <citation type="submission" date="2013-10" db="EMBL/GenBank/DDBJ databases">
        <authorList>
            <person name="Aslett M."/>
        </authorList>
    </citation>
    <scope>NUCLEOTIDE SEQUENCE [LARGE SCALE GENOMIC DNA]</scope>
    <source>
        <strain evidence="4">Weybridge</strain>
    </source>
</reference>
<protein>
    <submittedName>
        <fullName evidence="4">Uncharacterized protein</fullName>
    </submittedName>
</protein>
<feature type="region of interest" description="Disordered" evidence="2">
    <location>
        <begin position="274"/>
        <end position="293"/>
    </location>
</feature>
<evidence type="ECO:0000313" key="4">
    <source>
        <dbReference type="EMBL" id="CDJ58306.1"/>
    </source>
</evidence>
<keyword evidence="5" id="KW-1185">Reference proteome</keyword>
<feature type="transmembrane region" description="Helical" evidence="3">
    <location>
        <begin position="51"/>
        <end position="73"/>
    </location>
</feature>
<feature type="region of interest" description="Disordered" evidence="2">
    <location>
        <begin position="319"/>
        <end position="343"/>
    </location>
</feature>
<sequence length="510" mass="60076">MPELRNILNENATPSAASAVTSSSLLTVGSGCVRARNVIDKGCRSGTCLRVLVAALASAAAIAILISFCSRVLERRAVQSLGSRRLGNSEDSDGSIDVCGSTGDEDEEGQPIQFPIDSESQHVKLPIKKRVLPREGETGTDDDARSPLQGDQQDQVVVHDIAGPPFGYFPPGDGPTPEQHDLTPFPSHGQPVQQRPSEGSVTELLRSPRYQHSAHHYDPGTMNTPFLEIKRLQRELQQLQEQLERERRHHREQQRMYREHLHWQQMLWQQQDKDQYQVQQQDQQQHHLPQQQHHAQYLLPHQQHPHYWANEAQQQFMFDQREQQQQHLPQQEKNRPQQQQHAQYLLHQQQYSHYWHQQQRQQHLFHQQDQQEHFAPQEPHAQYLLQHQQNPQYWPHAQQQNYLLQQQEQGKQDLQKQRQHTQNLMQQQQRPQYWPQQQQQQYFSQQQGNPQPPQSQQHYGVQQREQYTHLLHQQEPNYFPEQKEQHSAQEESKQPHLQLQKHGEQVKQQE</sequence>
<feature type="compositionally biased region" description="Basic and acidic residues" evidence="2">
    <location>
        <begin position="132"/>
        <end position="145"/>
    </location>
</feature>
<name>U6M2R4_EIMMA</name>
<evidence type="ECO:0000256" key="1">
    <source>
        <dbReference type="SAM" id="Coils"/>
    </source>
</evidence>
<gene>
    <name evidence="4" type="ORF">EMWEY_00014960</name>
</gene>
<feature type="compositionally biased region" description="Low complexity" evidence="2">
    <location>
        <begin position="168"/>
        <end position="177"/>
    </location>
</feature>
<keyword evidence="3" id="KW-0812">Transmembrane</keyword>
<dbReference type="RefSeq" id="XP_013334952.1">
    <property type="nucleotide sequence ID" value="XM_013479498.1"/>
</dbReference>
<dbReference type="VEuPathDB" id="ToxoDB:EMWEY_00014960"/>
<feature type="non-terminal residue" evidence="4">
    <location>
        <position position="510"/>
    </location>
</feature>
<organism evidence="4 5">
    <name type="scientific">Eimeria maxima</name>
    <name type="common">Coccidian parasite</name>
    <dbReference type="NCBI Taxonomy" id="5804"/>
    <lineage>
        <taxon>Eukaryota</taxon>
        <taxon>Sar</taxon>
        <taxon>Alveolata</taxon>
        <taxon>Apicomplexa</taxon>
        <taxon>Conoidasida</taxon>
        <taxon>Coccidia</taxon>
        <taxon>Eucoccidiorida</taxon>
        <taxon>Eimeriorina</taxon>
        <taxon>Eimeriidae</taxon>
        <taxon>Eimeria</taxon>
    </lineage>
</organism>
<dbReference type="AlphaFoldDB" id="U6M2R4"/>
<evidence type="ECO:0000256" key="3">
    <source>
        <dbReference type="SAM" id="Phobius"/>
    </source>
</evidence>
<evidence type="ECO:0000313" key="5">
    <source>
        <dbReference type="Proteomes" id="UP000030763"/>
    </source>
</evidence>
<dbReference type="PROSITE" id="PS51257">
    <property type="entry name" value="PROKAR_LIPOPROTEIN"/>
    <property type="match status" value="1"/>
</dbReference>
<feature type="compositionally biased region" description="Low complexity" evidence="2">
    <location>
        <begin position="426"/>
        <end position="457"/>
    </location>
</feature>
<feature type="compositionally biased region" description="Polar residues" evidence="2">
    <location>
        <begin position="190"/>
        <end position="200"/>
    </location>
</feature>
<accession>U6M2R4</accession>
<reference evidence="4" key="1">
    <citation type="submission" date="2013-10" db="EMBL/GenBank/DDBJ databases">
        <title>Genomic analysis of the causative agents of coccidiosis in chickens.</title>
        <authorList>
            <person name="Reid A.J."/>
            <person name="Blake D."/>
            <person name="Billington K."/>
            <person name="Browne H."/>
            <person name="Dunn M."/>
            <person name="Hung S."/>
            <person name="Kawahara F."/>
            <person name="Miranda-Saavedra D."/>
            <person name="Mourier T."/>
            <person name="Nagra H."/>
            <person name="Otto T.D."/>
            <person name="Rawlings N."/>
            <person name="Sanchez A."/>
            <person name="Sanders M."/>
            <person name="Subramaniam C."/>
            <person name="Tay Y."/>
            <person name="Dear P."/>
            <person name="Doerig C."/>
            <person name="Gruber A."/>
            <person name="Parkinson J."/>
            <person name="Shirley M."/>
            <person name="Wan K.L."/>
            <person name="Berriman M."/>
            <person name="Tomley F."/>
            <person name="Pain A."/>
        </authorList>
    </citation>
    <scope>NUCLEOTIDE SEQUENCE [LARGE SCALE GENOMIC DNA]</scope>
    <source>
        <strain evidence="4">Weybridge</strain>
    </source>
</reference>
<feature type="region of interest" description="Disordered" evidence="2">
    <location>
        <begin position="82"/>
        <end position="152"/>
    </location>
</feature>
<dbReference type="GeneID" id="25335482"/>
<evidence type="ECO:0000256" key="2">
    <source>
        <dbReference type="SAM" id="MobiDB-lite"/>
    </source>
</evidence>
<dbReference type="EMBL" id="HG719591">
    <property type="protein sequence ID" value="CDJ58306.1"/>
    <property type="molecule type" value="Genomic_DNA"/>
</dbReference>
<dbReference type="Proteomes" id="UP000030763">
    <property type="component" value="Unassembled WGS sequence"/>
</dbReference>
<proteinExistence type="predicted"/>
<keyword evidence="1" id="KW-0175">Coiled coil</keyword>
<feature type="region of interest" description="Disordered" evidence="2">
    <location>
        <begin position="168"/>
        <end position="201"/>
    </location>
</feature>
<dbReference type="OrthoDB" id="10689562at2759"/>
<feature type="compositionally biased region" description="Basic and acidic residues" evidence="2">
    <location>
        <begin position="501"/>
        <end position="510"/>
    </location>
</feature>
<feature type="compositionally biased region" description="Basic and acidic residues" evidence="2">
    <location>
        <begin position="319"/>
        <end position="335"/>
    </location>
</feature>
<keyword evidence="3" id="KW-0472">Membrane</keyword>
<feature type="region of interest" description="Disordered" evidence="2">
    <location>
        <begin position="407"/>
        <end position="510"/>
    </location>
</feature>
<feature type="compositionally biased region" description="Basic and acidic residues" evidence="2">
    <location>
        <begin position="481"/>
        <end position="494"/>
    </location>
</feature>
<keyword evidence="3" id="KW-1133">Transmembrane helix</keyword>
<feature type="coiled-coil region" evidence="1">
    <location>
        <begin position="222"/>
        <end position="256"/>
    </location>
</feature>